<feature type="domain" description="Peptidase S1" evidence="8">
    <location>
        <begin position="43"/>
        <end position="268"/>
    </location>
</feature>
<dbReference type="PROSITE" id="PS50240">
    <property type="entry name" value="TRYPSIN_DOM"/>
    <property type="match status" value="1"/>
</dbReference>
<evidence type="ECO:0000259" key="8">
    <source>
        <dbReference type="PROSITE" id="PS50240"/>
    </source>
</evidence>
<sequence length="371" mass="38688">MSNSIFQPKVLAVCLSALISQAAIAADAAVTQPTKLGDSSIQVIGGDDTFARDWMVSIGWSFYDHWCGGSLIDSQWVMTAAHCVDGGKTPGQFTLQIGARDTSNSNDGVTVGASEIHIHPSWSSNAIVNDIALIKLDTPVNNNTIGFTTGSTGDIATLIGWGDTSHGNGQYPDILQAVELPVISPSTCDSIWGQYGVNIPSTQLCASTNTESSCSGDSGGPLFVNENGQDKQIGVVSYGYTASCTSSVAPSVFTRVSSYTDWIDSVMNDGGVVTPGDSLEETNINIRRRATNTYTVEIPAGTSSLTVNTSGGTGDADLSVGHASSSSFACTSEGSSNTESCTISNPAAGTWNIEVYAYSRVRGLTLTANWN</sequence>
<keyword evidence="2 6" id="KW-0645">Protease</keyword>
<feature type="signal peptide" evidence="7">
    <location>
        <begin position="1"/>
        <end position="25"/>
    </location>
</feature>
<accession>A0AAE9YU18</accession>
<dbReference type="PRINTS" id="PR00722">
    <property type="entry name" value="CHYMOTRYPSIN"/>
</dbReference>
<evidence type="ECO:0000256" key="3">
    <source>
        <dbReference type="ARBA" id="ARBA00022801"/>
    </source>
</evidence>
<dbReference type="PANTHER" id="PTHR24276:SF98">
    <property type="entry name" value="FI18310P1-RELATED"/>
    <property type="match status" value="1"/>
</dbReference>
<evidence type="ECO:0000256" key="5">
    <source>
        <dbReference type="ARBA" id="ARBA00023157"/>
    </source>
</evidence>
<organism evidence="9 10">
    <name type="scientific">Thalassomonas actiniarum</name>
    <dbReference type="NCBI Taxonomy" id="485447"/>
    <lineage>
        <taxon>Bacteria</taxon>
        <taxon>Pseudomonadati</taxon>
        <taxon>Pseudomonadota</taxon>
        <taxon>Gammaproteobacteria</taxon>
        <taxon>Alteromonadales</taxon>
        <taxon>Colwelliaceae</taxon>
        <taxon>Thalassomonas</taxon>
    </lineage>
</organism>
<dbReference type="InterPro" id="IPR033116">
    <property type="entry name" value="TRYPSIN_SER"/>
</dbReference>
<dbReference type="RefSeq" id="WP_044832432.1">
    <property type="nucleotide sequence ID" value="NZ_CP059735.1"/>
</dbReference>
<gene>
    <name evidence="9" type="ORF">SG35_009365</name>
</gene>
<name>A0AAE9YU18_9GAMM</name>
<dbReference type="KEGG" id="tact:SG35_009365"/>
<evidence type="ECO:0000313" key="10">
    <source>
        <dbReference type="Proteomes" id="UP000032568"/>
    </source>
</evidence>
<dbReference type="InterPro" id="IPR009003">
    <property type="entry name" value="Peptidase_S1_PA"/>
</dbReference>
<keyword evidence="4 6" id="KW-0720">Serine protease</keyword>
<dbReference type="Pfam" id="PF04151">
    <property type="entry name" value="PPC"/>
    <property type="match status" value="1"/>
</dbReference>
<evidence type="ECO:0000256" key="1">
    <source>
        <dbReference type="ARBA" id="ARBA00007664"/>
    </source>
</evidence>
<dbReference type="GO" id="GO:0004252">
    <property type="term" value="F:serine-type endopeptidase activity"/>
    <property type="evidence" value="ECO:0007669"/>
    <property type="project" value="InterPro"/>
</dbReference>
<dbReference type="GO" id="GO:0006508">
    <property type="term" value="P:proteolysis"/>
    <property type="evidence" value="ECO:0007669"/>
    <property type="project" value="UniProtKB-KW"/>
</dbReference>
<dbReference type="FunFam" id="2.40.10.10:FF:000004">
    <property type="entry name" value="Tryptase gamma 1"/>
    <property type="match status" value="1"/>
</dbReference>
<evidence type="ECO:0000256" key="2">
    <source>
        <dbReference type="ARBA" id="ARBA00022670"/>
    </source>
</evidence>
<dbReference type="SMART" id="SM00020">
    <property type="entry name" value="Tryp_SPc"/>
    <property type="match status" value="1"/>
</dbReference>
<reference evidence="9 10" key="1">
    <citation type="journal article" date="2015" name="Genome Announc.">
        <title>Draft Genome Sequences of Marine Isolates of Thalassomonas viridans and Thalassomonas actiniarum.</title>
        <authorList>
            <person name="Olonade I."/>
            <person name="van Zyl L.J."/>
            <person name="Trindade M."/>
        </authorList>
    </citation>
    <scope>NUCLEOTIDE SEQUENCE [LARGE SCALE GENOMIC DNA]</scope>
    <source>
        <strain evidence="9 10">A5K-106</strain>
    </source>
</reference>
<dbReference type="Pfam" id="PF00089">
    <property type="entry name" value="Trypsin"/>
    <property type="match status" value="1"/>
</dbReference>
<dbReference type="InterPro" id="IPR007280">
    <property type="entry name" value="Peptidase_C_arc/bac"/>
</dbReference>
<dbReference type="InterPro" id="IPR043504">
    <property type="entry name" value="Peptidase_S1_PA_chymotrypsin"/>
</dbReference>
<dbReference type="CDD" id="cd00190">
    <property type="entry name" value="Tryp_SPc"/>
    <property type="match status" value="1"/>
</dbReference>
<dbReference type="Proteomes" id="UP000032568">
    <property type="component" value="Chromosome"/>
</dbReference>
<comment type="similarity">
    <text evidence="1">Belongs to the peptidase S1 family.</text>
</comment>
<dbReference type="EMBL" id="CP059735">
    <property type="protein sequence ID" value="WDE00813.1"/>
    <property type="molecule type" value="Genomic_DNA"/>
</dbReference>
<keyword evidence="7" id="KW-0732">Signal</keyword>
<keyword evidence="5" id="KW-1015">Disulfide bond</keyword>
<feature type="chain" id="PRO_5041933717" evidence="7">
    <location>
        <begin position="26"/>
        <end position="371"/>
    </location>
</feature>
<evidence type="ECO:0000256" key="4">
    <source>
        <dbReference type="ARBA" id="ARBA00022825"/>
    </source>
</evidence>
<dbReference type="PANTHER" id="PTHR24276">
    <property type="entry name" value="POLYSERASE-RELATED"/>
    <property type="match status" value="1"/>
</dbReference>
<evidence type="ECO:0000313" key="9">
    <source>
        <dbReference type="EMBL" id="WDE00813.1"/>
    </source>
</evidence>
<evidence type="ECO:0000256" key="6">
    <source>
        <dbReference type="RuleBase" id="RU363034"/>
    </source>
</evidence>
<dbReference type="AlphaFoldDB" id="A0AAE9YU18"/>
<dbReference type="PROSITE" id="PS00134">
    <property type="entry name" value="TRYPSIN_HIS"/>
    <property type="match status" value="1"/>
</dbReference>
<dbReference type="InterPro" id="IPR050430">
    <property type="entry name" value="Peptidase_S1"/>
</dbReference>
<keyword evidence="3 6" id="KW-0378">Hydrolase</keyword>
<dbReference type="InterPro" id="IPR018114">
    <property type="entry name" value="TRYPSIN_HIS"/>
</dbReference>
<protein>
    <submittedName>
        <fullName evidence="9">Trypsin-like serine protease</fullName>
    </submittedName>
</protein>
<dbReference type="SUPFAM" id="SSF50494">
    <property type="entry name" value="Trypsin-like serine proteases"/>
    <property type="match status" value="1"/>
</dbReference>
<proteinExistence type="inferred from homology"/>
<evidence type="ECO:0000256" key="7">
    <source>
        <dbReference type="SAM" id="SignalP"/>
    </source>
</evidence>
<dbReference type="FunFam" id="2.40.10.10:FF:000036">
    <property type="entry name" value="Trypsin beta"/>
    <property type="match status" value="1"/>
</dbReference>
<reference evidence="9 10" key="2">
    <citation type="journal article" date="2022" name="Mar. Drugs">
        <title>Bioassay-Guided Fractionation Leads to the Detection of Cholic Acid Generated by the Rare Thalassomonas sp.</title>
        <authorList>
            <person name="Pheiffer F."/>
            <person name="Schneider Y.K."/>
            <person name="Hansen E.H."/>
            <person name="Andersen J.H."/>
            <person name="Isaksson J."/>
            <person name="Busche T."/>
            <person name="R C."/>
            <person name="Kalinowski J."/>
            <person name="Zyl L.V."/>
            <person name="Trindade M."/>
        </authorList>
    </citation>
    <scope>NUCLEOTIDE SEQUENCE [LARGE SCALE GENOMIC DNA]</scope>
    <source>
        <strain evidence="9 10">A5K-106</strain>
    </source>
</reference>
<keyword evidence="10" id="KW-1185">Reference proteome</keyword>
<dbReference type="Gene3D" id="2.40.10.10">
    <property type="entry name" value="Trypsin-like serine proteases"/>
    <property type="match status" value="1"/>
</dbReference>
<dbReference type="Gene3D" id="2.60.120.380">
    <property type="match status" value="1"/>
</dbReference>
<dbReference type="InterPro" id="IPR001314">
    <property type="entry name" value="Peptidase_S1A"/>
</dbReference>
<dbReference type="PROSITE" id="PS00135">
    <property type="entry name" value="TRYPSIN_SER"/>
    <property type="match status" value="1"/>
</dbReference>
<dbReference type="InterPro" id="IPR001254">
    <property type="entry name" value="Trypsin_dom"/>
</dbReference>